<evidence type="ECO:0000256" key="1">
    <source>
        <dbReference type="ARBA" id="ARBA00022500"/>
    </source>
</evidence>
<keyword evidence="4" id="KW-0812">Transmembrane</keyword>
<comment type="catalytic activity">
    <reaction evidence="3">
        <text>L-glutaminyl-[protein] + H2O = L-glutamyl-[protein] + NH4(+)</text>
        <dbReference type="Rhea" id="RHEA:16441"/>
        <dbReference type="Rhea" id="RHEA-COMP:10207"/>
        <dbReference type="Rhea" id="RHEA-COMP:10208"/>
        <dbReference type="ChEBI" id="CHEBI:15377"/>
        <dbReference type="ChEBI" id="CHEBI:28938"/>
        <dbReference type="ChEBI" id="CHEBI:29973"/>
        <dbReference type="ChEBI" id="CHEBI:30011"/>
        <dbReference type="EC" id="3.5.1.44"/>
    </reaction>
</comment>
<comment type="similarity">
    <text evidence="3">Belongs to the CheD family.</text>
</comment>
<keyword evidence="4" id="KW-1133">Transmembrane helix</keyword>
<dbReference type="EC" id="3.5.1.44" evidence="3"/>
<accession>A0A1T4Y435</accession>
<dbReference type="PANTHER" id="PTHR35147:SF1">
    <property type="entry name" value="CHEMORECEPTOR GLUTAMINE DEAMIDASE CHED-RELATED"/>
    <property type="match status" value="1"/>
</dbReference>
<dbReference type="InterPro" id="IPR038592">
    <property type="entry name" value="CheD-like_sf"/>
</dbReference>
<dbReference type="OrthoDB" id="9807202at2"/>
<keyword evidence="4" id="KW-0472">Membrane</keyword>
<name>A0A1T4Y435_9BACT</name>
<dbReference type="GO" id="GO:0050568">
    <property type="term" value="F:protein-glutamine glutaminase activity"/>
    <property type="evidence" value="ECO:0007669"/>
    <property type="project" value="UniProtKB-UniRule"/>
</dbReference>
<dbReference type="EMBL" id="FUYC01000027">
    <property type="protein sequence ID" value="SKA96577.1"/>
    <property type="molecule type" value="Genomic_DNA"/>
</dbReference>
<keyword evidence="1 3" id="KW-0145">Chemotaxis</keyword>
<organism evidence="5 6">
    <name type="scientific">Paucidesulfovibrio gracilis DSM 16080</name>
    <dbReference type="NCBI Taxonomy" id="1121449"/>
    <lineage>
        <taxon>Bacteria</taxon>
        <taxon>Pseudomonadati</taxon>
        <taxon>Thermodesulfobacteriota</taxon>
        <taxon>Desulfovibrionia</taxon>
        <taxon>Desulfovibrionales</taxon>
        <taxon>Desulfovibrionaceae</taxon>
        <taxon>Paucidesulfovibrio</taxon>
    </lineage>
</organism>
<keyword evidence="6" id="KW-1185">Reference proteome</keyword>
<dbReference type="RefSeq" id="WP_078718292.1">
    <property type="nucleotide sequence ID" value="NZ_FUYC01000027.1"/>
</dbReference>
<dbReference type="Gene3D" id="3.30.1330.200">
    <property type="match status" value="1"/>
</dbReference>
<dbReference type="AlphaFoldDB" id="A0A1T4Y435"/>
<sequence>MQELDKYPRVFLQTGDCFFGVMPTLVTTVLGSCVAVTMYCPEKRMSAICHGFLPDSGEDRSARPDPQACRYVDTAVYNMLEAMYKLGARNSTLQVKIMGGAAGLSSSLDRGSNFRIGERNVNMARRILASEGIRISKMDVGGDKGRKVLFLTHTGEAWIKRLSSMATAREAQAGKPLGRLRNKG</sequence>
<comment type="function">
    <text evidence="3">Probably deamidates glutamine residues to glutamate on methyl-accepting chemotaxis receptors (MCPs), playing an important role in chemotaxis.</text>
</comment>
<dbReference type="HAMAP" id="MF_01440">
    <property type="entry name" value="CheD"/>
    <property type="match status" value="1"/>
</dbReference>
<dbReference type="SUPFAM" id="SSF64438">
    <property type="entry name" value="CNF1/YfiH-like putative cysteine hydrolases"/>
    <property type="match status" value="1"/>
</dbReference>
<dbReference type="InterPro" id="IPR005659">
    <property type="entry name" value="Chemorcpt_Glu_NH3ase_CheD"/>
</dbReference>
<dbReference type="Pfam" id="PF03975">
    <property type="entry name" value="CheD"/>
    <property type="match status" value="1"/>
</dbReference>
<dbReference type="PROSITE" id="PS51257">
    <property type="entry name" value="PROKAR_LIPOPROTEIN"/>
    <property type="match status" value="1"/>
</dbReference>
<dbReference type="PANTHER" id="PTHR35147">
    <property type="entry name" value="CHEMORECEPTOR GLUTAMINE DEAMIDASE CHED-RELATED"/>
    <property type="match status" value="1"/>
</dbReference>
<dbReference type="STRING" id="1121449.SAMN02745704_02749"/>
<evidence type="ECO:0000313" key="5">
    <source>
        <dbReference type="EMBL" id="SKA96577.1"/>
    </source>
</evidence>
<keyword evidence="2 3" id="KW-0378">Hydrolase</keyword>
<dbReference type="Proteomes" id="UP000190027">
    <property type="component" value="Unassembled WGS sequence"/>
</dbReference>
<feature type="transmembrane region" description="Helical" evidence="4">
    <location>
        <begin position="20"/>
        <end position="40"/>
    </location>
</feature>
<protein>
    <recommendedName>
        <fullName evidence="3">Probable chemoreceptor glutamine deamidase CheD</fullName>
        <ecNumber evidence="3">3.5.1.44</ecNumber>
    </recommendedName>
</protein>
<evidence type="ECO:0000256" key="2">
    <source>
        <dbReference type="ARBA" id="ARBA00022801"/>
    </source>
</evidence>
<proteinExistence type="inferred from homology"/>
<evidence type="ECO:0000256" key="3">
    <source>
        <dbReference type="HAMAP-Rule" id="MF_01440"/>
    </source>
</evidence>
<dbReference type="InterPro" id="IPR011324">
    <property type="entry name" value="Cytotoxic_necrot_fac-like_cat"/>
</dbReference>
<reference evidence="5 6" key="1">
    <citation type="submission" date="2017-02" db="EMBL/GenBank/DDBJ databases">
        <authorList>
            <person name="Peterson S.W."/>
        </authorList>
    </citation>
    <scope>NUCLEOTIDE SEQUENCE [LARGE SCALE GENOMIC DNA]</scope>
    <source>
        <strain evidence="5 6">DSM 16080</strain>
    </source>
</reference>
<dbReference type="GO" id="GO:0006935">
    <property type="term" value="P:chemotaxis"/>
    <property type="evidence" value="ECO:0007669"/>
    <property type="project" value="UniProtKB-UniRule"/>
</dbReference>
<dbReference type="CDD" id="cd16352">
    <property type="entry name" value="CheD"/>
    <property type="match status" value="1"/>
</dbReference>
<evidence type="ECO:0000313" key="6">
    <source>
        <dbReference type="Proteomes" id="UP000190027"/>
    </source>
</evidence>
<evidence type="ECO:0000256" key="4">
    <source>
        <dbReference type="SAM" id="Phobius"/>
    </source>
</evidence>
<gene>
    <name evidence="3" type="primary">cheD</name>
    <name evidence="5" type="ORF">SAMN02745704_02749</name>
</gene>